<dbReference type="SUPFAM" id="SSF52833">
    <property type="entry name" value="Thioredoxin-like"/>
    <property type="match status" value="1"/>
</dbReference>
<reference evidence="1 2" key="1">
    <citation type="submission" date="2021-04" db="EMBL/GenBank/DDBJ databases">
        <title>The genome sequence of Ideonella sp. 3Y2.</title>
        <authorList>
            <person name="Liu Y."/>
        </authorList>
    </citation>
    <scope>NUCLEOTIDE SEQUENCE [LARGE SCALE GENOMIC DNA]</scope>
    <source>
        <strain evidence="1 2">3Y2</strain>
    </source>
</reference>
<name>A0A941BGE2_9BURK</name>
<accession>A0A941BGE2</accession>
<organism evidence="1 2">
    <name type="scientific">Ideonella alba</name>
    <dbReference type="NCBI Taxonomy" id="2824118"/>
    <lineage>
        <taxon>Bacteria</taxon>
        <taxon>Pseudomonadati</taxon>
        <taxon>Pseudomonadota</taxon>
        <taxon>Betaproteobacteria</taxon>
        <taxon>Burkholderiales</taxon>
        <taxon>Sphaerotilaceae</taxon>
        <taxon>Ideonella</taxon>
    </lineage>
</organism>
<sequence>MNPSHTTSPSQRSGRRTLLLIAAICLLPLLAAVVLRLVWTPPKPDSLGELLPPQALAYDRLVGADGRPWPHEQVADRWLIVYASPGQCDAACQETLYLTRQSRTAQGKASLRLGRLWVLTDDTQPDPALLAAHPDLQWAKLVQPGDLPELGGVKQAPRHLFLVDRRGQIVMRYSDHPEPMAFIKELGRLIKF</sequence>
<dbReference type="AlphaFoldDB" id="A0A941BGE2"/>
<gene>
    <name evidence="1" type="ORF">KAK03_08045</name>
</gene>
<evidence type="ECO:0000313" key="2">
    <source>
        <dbReference type="Proteomes" id="UP000676246"/>
    </source>
</evidence>
<dbReference type="Proteomes" id="UP000676246">
    <property type="component" value="Unassembled WGS sequence"/>
</dbReference>
<evidence type="ECO:0008006" key="3">
    <source>
        <dbReference type="Google" id="ProtNLM"/>
    </source>
</evidence>
<dbReference type="EMBL" id="JAGQDD010000004">
    <property type="protein sequence ID" value="MBQ0930438.1"/>
    <property type="molecule type" value="Genomic_DNA"/>
</dbReference>
<protein>
    <recommendedName>
        <fullName evidence="3">Thioredoxin domain-containing protein</fullName>
    </recommendedName>
</protein>
<comment type="caution">
    <text evidence="1">The sequence shown here is derived from an EMBL/GenBank/DDBJ whole genome shotgun (WGS) entry which is preliminary data.</text>
</comment>
<keyword evidence="2" id="KW-1185">Reference proteome</keyword>
<evidence type="ECO:0000313" key="1">
    <source>
        <dbReference type="EMBL" id="MBQ0930438.1"/>
    </source>
</evidence>
<dbReference type="RefSeq" id="WP_210853181.1">
    <property type="nucleotide sequence ID" value="NZ_JAGQDD010000004.1"/>
</dbReference>
<proteinExistence type="predicted"/>
<dbReference type="InterPro" id="IPR036249">
    <property type="entry name" value="Thioredoxin-like_sf"/>
</dbReference>